<evidence type="ECO:0000313" key="1">
    <source>
        <dbReference type="EMBL" id="KAL2063458.1"/>
    </source>
</evidence>
<sequence>MALLALTYPTKFLTVSRIFFSPQPFKVDLRVFGRGQYEDEATSQPFAYKPPLVSGVLKRSYRITLVLCPLFAHLHTSVSTYPTPESTFGESNFHSDLNLELHCKKPHIYKAGSTEH</sequence>
<dbReference type="EMBL" id="JAZHXI010000015">
    <property type="protein sequence ID" value="KAL2063458.1"/>
    <property type="molecule type" value="Genomic_DNA"/>
</dbReference>
<comment type="caution">
    <text evidence="1">The sequence shown here is derived from an EMBL/GenBank/DDBJ whole genome shotgun (WGS) entry which is preliminary data.</text>
</comment>
<keyword evidence="2" id="KW-1185">Reference proteome</keyword>
<evidence type="ECO:0000313" key="2">
    <source>
        <dbReference type="Proteomes" id="UP001595075"/>
    </source>
</evidence>
<dbReference type="Proteomes" id="UP001595075">
    <property type="component" value="Unassembled WGS sequence"/>
</dbReference>
<name>A0ABR4C345_9HELO</name>
<proteinExistence type="predicted"/>
<accession>A0ABR4C345</accession>
<protein>
    <submittedName>
        <fullName evidence="1">Uncharacterized protein</fullName>
    </submittedName>
</protein>
<gene>
    <name evidence="1" type="ORF">VTL71DRAFT_5263</name>
</gene>
<reference evidence="1 2" key="1">
    <citation type="journal article" date="2024" name="Commun. Biol.">
        <title>Comparative genomic analysis of thermophilic fungi reveals convergent evolutionary adaptations and gene losses.</title>
        <authorList>
            <person name="Steindorff A.S."/>
            <person name="Aguilar-Pontes M.V."/>
            <person name="Robinson A.J."/>
            <person name="Andreopoulos B."/>
            <person name="LaButti K."/>
            <person name="Kuo A."/>
            <person name="Mondo S."/>
            <person name="Riley R."/>
            <person name="Otillar R."/>
            <person name="Haridas S."/>
            <person name="Lipzen A."/>
            <person name="Grimwood J."/>
            <person name="Schmutz J."/>
            <person name="Clum A."/>
            <person name="Reid I.D."/>
            <person name="Moisan M.C."/>
            <person name="Butler G."/>
            <person name="Nguyen T.T.M."/>
            <person name="Dewar K."/>
            <person name="Conant G."/>
            <person name="Drula E."/>
            <person name="Henrissat B."/>
            <person name="Hansel C."/>
            <person name="Singer S."/>
            <person name="Hutchinson M.I."/>
            <person name="de Vries R.P."/>
            <person name="Natvig D.O."/>
            <person name="Powell A.J."/>
            <person name="Tsang A."/>
            <person name="Grigoriev I.V."/>
        </authorList>
    </citation>
    <scope>NUCLEOTIDE SEQUENCE [LARGE SCALE GENOMIC DNA]</scope>
    <source>
        <strain evidence="1 2">CBS 494.80</strain>
    </source>
</reference>
<organism evidence="1 2">
    <name type="scientific">Oculimacula yallundae</name>
    <dbReference type="NCBI Taxonomy" id="86028"/>
    <lineage>
        <taxon>Eukaryota</taxon>
        <taxon>Fungi</taxon>
        <taxon>Dikarya</taxon>
        <taxon>Ascomycota</taxon>
        <taxon>Pezizomycotina</taxon>
        <taxon>Leotiomycetes</taxon>
        <taxon>Helotiales</taxon>
        <taxon>Ploettnerulaceae</taxon>
        <taxon>Oculimacula</taxon>
    </lineage>
</organism>